<dbReference type="AlphaFoldDB" id="A0A5P1R9C0"/>
<dbReference type="CDD" id="cd00130">
    <property type="entry name" value="PAS"/>
    <property type="match status" value="1"/>
</dbReference>
<dbReference type="EC" id="2.7.13.3" evidence="2"/>
<evidence type="ECO:0000256" key="2">
    <source>
        <dbReference type="ARBA" id="ARBA00012438"/>
    </source>
</evidence>
<dbReference type="KEGG" id="ncu:F0U83_05745"/>
<evidence type="ECO:0000256" key="1">
    <source>
        <dbReference type="ARBA" id="ARBA00000085"/>
    </source>
</evidence>
<keyword evidence="4" id="KW-0175">Coiled coil</keyword>
<dbReference type="SMART" id="SM00388">
    <property type="entry name" value="HisKA"/>
    <property type="match status" value="1"/>
</dbReference>
<dbReference type="Proteomes" id="UP000324760">
    <property type="component" value="Chromosome"/>
</dbReference>
<dbReference type="NCBIfam" id="TIGR00229">
    <property type="entry name" value="sensory_box"/>
    <property type="match status" value="1"/>
</dbReference>
<dbReference type="Pfam" id="PF08448">
    <property type="entry name" value="PAS_4"/>
    <property type="match status" value="1"/>
</dbReference>
<dbReference type="EMBL" id="CP043869">
    <property type="protein sequence ID" value="QEQ96249.1"/>
    <property type="molecule type" value="Genomic_DNA"/>
</dbReference>
<dbReference type="GO" id="GO:0000155">
    <property type="term" value="F:phosphorelay sensor kinase activity"/>
    <property type="evidence" value="ECO:0007669"/>
    <property type="project" value="InterPro"/>
</dbReference>
<dbReference type="SMART" id="SM00387">
    <property type="entry name" value="HATPase_c"/>
    <property type="match status" value="1"/>
</dbReference>
<dbReference type="SUPFAM" id="SSF47384">
    <property type="entry name" value="Homodimeric domain of signal transducing histidine kinase"/>
    <property type="match status" value="1"/>
</dbReference>
<evidence type="ECO:0000313" key="6">
    <source>
        <dbReference type="EMBL" id="QEQ96249.1"/>
    </source>
</evidence>
<name>A0A5P1R9C0_9GAMM</name>
<dbReference type="PANTHER" id="PTHR43065:SF42">
    <property type="entry name" value="TWO-COMPONENT SENSOR PPRA"/>
    <property type="match status" value="1"/>
</dbReference>
<comment type="catalytic activity">
    <reaction evidence="1">
        <text>ATP + protein L-histidine = ADP + protein N-phospho-L-histidine.</text>
        <dbReference type="EC" id="2.7.13.3"/>
    </reaction>
</comment>
<dbReference type="InterPro" id="IPR000014">
    <property type="entry name" value="PAS"/>
</dbReference>
<dbReference type="InterPro" id="IPR036097">
    <property type="entry name" value="HisK_dim/P_sf"/>
</dbReference>
<protein>
    <recommendedName>
        <fullName evidence="2">histidine kinase</fullName>
        <ecNumber evidence="2">2.7.13.3</ecNumber>
    </recommendedName>
</protein>
<keyword evidence="3" id="KW-0597">Phosphoprotein</keyword>
<dbReference type="Pfam" id="PF02518">
    <property type="entry name" value="HATPase_c"/>
    <property type="match status" value="1"/>
</dbReference>
<evidence type="ECO:0000313" key="7">
    <source>
        <dbReference type="Proteomes" id="UP000324760"/>
    </source>
</evidence>
<evidence type="ECO:0000256" key="4">
    <source>
        <dbReference type="SAM" id="Coils"/>
    </source>
</evidence>
<dbReference type="InterPro" id="IPR013656">
    <property type="entry name" value="PAS_4"/>
</dbReference>
<evidence type="ECO:0000259" key="5">
    <source>
        <dbReference type="PROSITE" id="PS50109"/>
    </source>
</evidence>
<dbReference type="RefSeq" id="WP_138988629.1">
    <property type="nucleotide sequence ID" value="NZ_CP043869.1"/>
</dbReference>
<dbReference type="SUPFAM" id="SSF55785">
    <property type="entry name" value="PYP-like sensor domain (PAS domain)"/>
    <property type="match status" value="1"/>
</dbReference>
<dbReference type="PRINTS" id="PR00344">
    <property type="entry name" value="BCTRLSENSOR"/>
</dbReference>
<reference evidence="6 7" key="1">
    <citation type="journal article" date="2019" name="Biochem. Eng. J.">
        <title>Metabolic engineering of the marine bacteria Neptunomonas concharum for the production of acetoin and meso-2,3-butanediol from acetate.</title>
        <authorList>
            <person name="Li W."/>
            <person name="Pu N."/>
            <person name="Liu C.-X."/>
            <person name="Yuan Q.-P."/>
            <person name="Li Z.-J."/>
        </authorList>
    </citation>
    <scope>NUCLEOTIDE SEQUENCE [LARGE SCALE GENOMIC DNA]</scope>
    <source>
        <strain evidence="6 7">JCM17730</strain>
    </source>
</reference>
<dbReference type="SMART" id="SM00091">
    <property type="entry name" value="PAS"/>
    <property type="match status" value="1"/>
</dbReference>
<evidence type="ECO:0000256" key="3">
    <source>
        <dbReference type="ARBA" id="ARBA00022553"/>
    </source>
</evidence>
<feature type="domain" description="Histidine kinase" evidence="5">
    <location>
        <begin position="200"/>
        <end position="438"/>
    </location>
</feature>
<dbReference type="PROSITE" id="PS50109">
    <property type="entry name" value="HIS_KIN"/>
    <property type="match status" value="1"/>
</dbReference>
<proteinExistence type="predicted"/>
<dbReference type="SUPFAM" id="SSF55874">
    <property type="entry name" value="ATPase domain of HSP90 chaperone/DNA topoisomerase II/histidine kinase"/>
    <property type="match status" value="1"/>
</dbReference>
<dbReference type="Gene3D" id="3.30.565.10">
    <property type="entry name" value="Histidine kinase-like ATPase, C-terminal domain"/>
    <property type="match status" value="1"/>
</dbReference>
<dbReference type="Gene3D" id="1.10.287.130">
    <property type="match status" value="1"/>
</dbReference>
<dbReference type="OrthoDB" id="1931120at2"/>
<dbReference type="InterPro" id="IPR004358">
    <property type="entry name" value="Sig_transdc_His_kin-like_C"/>
</dbReference>
<gene>
    <name evidence="6" type="ORF">F0U83_05745</name>
</gene>
<dbReference type="Gene3D" id="3.30.450.20">
    <property type="entry name" value="PAS domain"/>
    <property type="match status" value="1"/>
</dbReference>
<dbReference type="InterPro" id="IPR036890">
    <property type="entry name" value="HATPase_C_sf"/>
</dbReference>
<dbReference type="InterPro" id="IPR003594">
    <property type="entry name" value="HATPase_dom"/>
</dbReference>
<sequence length="442" mass="48683">MAQRIPESPEVTAHTEEAWVSVIQKMDEAYADLVHYQVEIEDKNAELNEAKSFFDSVQGSMSDLLMVCDHQGVVQQVNRSLELLVGQSQSALVGVHFSTLVSVCYQQKVQSFSEQLRLQPIRDCEIALTSPQGDIPLSMNCSPRKDSRGRLIGMVMVGRPLGELQKAYKALNSAHAELKLAQERLIQAEKMASLGRLVAGVAHELNNPISFVYGNMHALKRYTAKLLVYFDEIQSGASRESLKELRETLRLDKAIKDLNSLVDGTMEGADRVRDIVNDLKQFSSTQASAKTEFDLVHVVRSALQWIIKESKHTIRVEDNLPDYLQAWGHSGQIHQVVVNLLQNAADALKTTPTPSIKLSAGTADNQVWMTVEDNGPGIPAEDLSRLFDPFFTTKPVGEGTGLGLSISYGIAIEHGGTLKIENQPHGGAIAEMVLPLKECSDV</sequence>
<dbReference type="InterPro" id="IPR005467">
    <property type="entry name" value="His_kinase_dom"/>
</dbReference>
<feature type="coiled-coil region" evidence="4">
    <location>
        <begin position="161"/>
        <end position="191"/>
    </location>
</feature>
<dbReference type="InterPro" id="IPR035965">
    <property type="entry name" value="PAS-like_dom_sf"/>
</dbReference>
<dbReference type="Pfam" id="PF00512">
    <property type="entry name" value="HisKA"/>
    <property type="match status" value="1"/>
</dbReference>
<dbReference type="PANTHER" id="PTHR43065">
    <property type="entry name" value="SENSOR HISTIDINE KINASE"/>
    <property type="match status" value="1"/>
</dbReference>
<organism evidence="6 7">
    <name type="scientific">Neptunomonas concharum</name>
    <dbReference type="NCBI Taxonomy" id="1031538"/>
    <lineage>
        <taxon>Bacteria</taxon>
        <taxon>Pseudomonadati</taxon>
        <taxon>Pseudomonadota</taxon>
        <taxon>Gammaproteobacteria</taxon>
        <taxon>Oceanospirillales</taxon>
        <taxon>Oceanospirillaceae</taxon>
        <taxon>Neptunomonas</taxon>
    </lineage>
</organism>
<keyword evidence="7" id="KW-1185">Reference proteome</keyword>
<dbReference type="InterPro" id="IPR003661">
    <property type="entry name" value="HisK_dim/P_dom"/>
</dbReference>
<accession>A0A5P1R9C0</accession>
<dbReference type="CDD" id="cd00082">
    <property type="entry name" value="HisKA"/>
    <property type="match status" value="1"/>
</dbReference>